<dbReference type="Pfam" id="PF20126">
    <property type="entry name" value="TumE"/>
    <property type="match status" value="1"/>
</dbReference>
<protein>
    <submittedName>
        <fullName evidence="1">Uncharacterized protein</fullName>
    </submittedName>
</protein>
<evidence type="ECO:0000313" key="1">
    <source>
        <dbReference type="EMBL" id="MBC8176551.1"/>
    </source>
</evidence>
<reference evidence="1 2" key="1">
    <citation type="submission" date="2020-08" db="EMBL/GenBank/DDBJ databases">
        <title>Bridging the membrane lipid divide: bacteria of the FCB group superphylum have the potential to synthesize archaeal ether lipids.</title>
        <authorList>
            <person name="Villanueva L."/>
            <person name="Von Meijenfeldt F.A.B."/>
            <person name="Westbye A.B."/>
            <person name="Yadav S."/>
            <person name="Hopmans E.C."/>
            <person name="Dutilh B.E."/>
            <person name="Sinninghe Damste J.S."/>
        </authorList>
    </citation>
    <scope>NUCLEOTIDE SEQUENCE [LARGE SCALE GENOMIC DNA]</scope>
    <source>
        <strain evidence="1">NIOZ-UU27</strain>
    </source>
</reference>
<dbReference type="Proteomes" id="UP000650524">
    <property type="component" value="Unassembled WGS sequence"/>
</dbReference>
<proteinExistence type="predicted"/>
<comment type="caution">
    <text evidence="1">The sequence shown here is derived from an EMBL/GenBank/DDBJ whole genome shotgun (WGS) entry which is preliminary data.</text>
</comment>
<name>A0A8J6MZ15_9DELT</name>
<dbReference type="AlphaFoldDB" id="A0A8J6MZ15"/>
<dbReference type="InterPro" id="IPR045397">
    <property type="entry name" value="TumE-like"/>
</dbReference>
<gene>
    <name evidence="1" type="ORF">H8E19_04025</name>
</gene>
<evidence type="ECO:0000313" key="2">
    <source>
        <dbReference type="Proteomes" id="UP000650524"/>
    </source>
</evidence>
<accession>A0A8J6MZ15</accession>
<dbReference type="EMBL" id="JACNJD010000143">
    <property type="protein sequence ID" value="MBC8176551.1"/>
    <property type="molecule type" value="Genomic_DNA"/>
</dbReference>
<sequence>MTIRYFRRVEERINESAWLIEQKNTVTEYDEDADVGFIGGRIQFKDGSVFHFKEILIGEKRHYRFHYMDGENNLISRWDTAPHHKELKTFPYHVHLADAVKECESVTLIGILDKIETIVIDRLEDLS</sequence>
<organism evidence="1 2">
    <name type="scientific">Candidatus Desulfacyla euxinica</name>
    <dbReference type="NCBI Taxonomy" id="2841693"/>
    <lineage>
        <taxon>Bacteria</taxon>
        <taxon>Deltaproteobacteria</taxon>
        <taxon>Candidatus Desulfacyla</taxon>
    </lineage>
</organism>